<name>X1VPY1_9ZZZZ</name>
<dbReference type="Gene3D" id="1.10.10.10">
    <property type="entry name" value="Winged helix-like DNA-binding domain superfamily/Winged helix DNA-binding domain"/>
    <property type="match status" value="1"/>
</dbReference>
<dbReference type="SUPFAM" id="SSF46785">
    <property type="entry name" value="Winged helix' DNA-binding domain"/>
    <property type="match status" value="1"/>
</dbReference>
<organism evidence="1">
    <name type="scientific">marine sediment metagenome</name>
    <dbReference type="NCBI Taxonomy" id="412755"/>
    <lineage>
        <taxon>unclassified sequences</taxon>
        <taxon>metagenomes</taxon>
        <taxon>ecological metagenomes</taxon>
    </lineage>
</organism>
<dbReference type="EMBL" id="BARW01041059">
    <property type="protein sequence ID" value="GAJ22197.1"/>
    <property type="molecule type" value="Genomic_DNA"/>
</dbReference>
<protein>
    <submittedName>
        <fullName evidence="1">Uncharacterized protein</fullName>
    </submittedName>
</protein>
<proteinExistence type="predicted"/>
<reference evidence="1" key="1">
    <citation type="journal article" date="2014" name="Front. Microbiol.">
        <title>High frequency of phylogenetically diverse reductive dehalogenase-homologous genes in deep subseafloor sedimentary metagenomes.</title>
        <authorList>
            <person name="Kawai M."/>
            <person name="Futagami T."/>
            <person name="Toyoda A."/>
            <person name="Takaki Y."/>
            <person name="Nishi S."/>
            <person name="Hori S."/>
            <person name="Arai W."/>
            <person name="Tsubouchi T."/>
            <person name="Morono Y."/>
            <person name="Uchiyama I."/>
            <person name="Ito T."/>
            <person name="Fujiyama A."/>
            <person name="Inagaki F."/>
            <person name="Takami H."/>
        </authorList>
    </citation>
    <scope>NUCLEOTIDE SEQUENCE</scope>
    <source>
        <strain evidence="1">Expedition CK06-06</strain>
    </source>
</reference>
<dbReference type="AlphaFoldDB" id="X1VPY1"/>
<dbReference type="InterPro" id="IPR036390">
    <property type="entry name" value="WH_DNA-bd_sf"/>
</dbReference>
<sequence length="49" mass="5647">MERCDGEHTVADIAAQLDISFQAVWEVVEILLQKDLVWLSRTPHKTTPR</sequence>
<dbReference type="InterPro" id="IPR036388">
    <property type="entry name" value="WH-like_DNA-bd_sf"/>
</dbReference>
<comment type="caution">
    <text evidence="1">The sequence shown here is derived from an EMBL/GenBank/DDBJ whole genome shotgun (WGS) entry which is preliminary data.</text>
</comment>
<gene>
    <name evidence="1" type="ORF">S12H4_61698</name>
</gene>
<accession>X1VPY1</accession>
<evidence type="ECO:0000313" key="1">
    <source>
        <dbReference type="EMBL" id="GAJ22197.1"/>
    </source>
</evidence>